<evidence type="ECO:0000313" key="2">
    <source>
        <dbReference type="Proteomes" id="UP000240374"/>
    </source>
</evidence>
<dbReference type="Proteomes" id="UP000240374">
    <property type="component" value="Segment"/>
</dbReference>
<sequence length="88" mass="9887">MLYKLVIALAALQQKVVERAVAKELEKLHDAAQKIDDAEELGAARVKWAYDLYVKLHNRAVRIHREQLAACNAEKAAAADRITHLQSL</sequence>
<proteinExistence type="predicted"/>
<dbReference type="EMBL" id="MG018929">
    <property type="protein sequence ID" value="ATW58174.1"/>
    <property type="molecule type" value="Genomic_DNA"/>
</dbReference>
<reference evidence="1" key="1">
    <citation type="submission" date="2018-04" db="EMBL/GenBank/DDBJ databases">
        <authorList>
            <person name="Djurhuus A.M."/>
            <person name="Carstens A.B."/>
            <person name="Hansen L.H."/>
        </authorList>
    </citation>
    <scope>NUCLEOTIDE SEQUENCE</scope>
</reference>
<keyword evidence="2" id="KW-1185">Reference proteome</keyword>
<accession>A0A2H4P7L1</accession>
<name>A0A2H4P7L1_9CAUD</name>
<evidence type="ECO:0000313" key="1">
    <source>
        <dbReference type="EMBL" id="ATW58174.1"/>
    </source>
</evidence>
<protein>
    <submittedName>
        <fullName evidence="1">Uncharacterized protein</fullName>
    </submittedName>
</protein>
<organism evidence="1 2">
    <name type="scientific">Pseudomonas phage uligo</name>
    <dbReference type="NCBI Taxonomy" id="2048979"/>
    <lineage>
        <taxon>Viruses</taxon>
        <taxon>Duplodnaviria</taxon>
        <taxon>Heunggongvirae</taxon>
        <taxon>Uroviricota</taxon>
        <taxon>Caudoviricetes</taxon>
        <taxon>Autographivirales</taxon>
        <taxon>Autosignataviridae</taxon>
        <taxon>Colwellvirinae</taxon>
        <taxon>Uliginvirus</taxon>
        <taxon>Uliginvirus uligo</taxon>
    </lineage>
</organism>